<dbReference type="Ensembl" id="ENSSAUT00010064784.1">
    <property type="protein sequence ID" value="ENSSAUP00010061776.1"/>
    <property type="gene ID" value="ENSSAUG00010024965.1"/>
</dbReference>
<protein>
    <recommendedName>
        <fullName evidence="7">BHLH domain-containing protein</fullName>
    </recommendedName>
</protein>
<dbReference type="GO" id="GO:0046983">
    <property type="term" value="F:protein dimerization activity"/>
    <property type="evidence" value="ECO:0007669"/>
    <property type="project" value="InterPro"/>
</dbReference>
<evidence type="ECO:0000256" key="3">
    <source>
        <dbReference type="ARBA" id="ARBA00023015"/>
    </source>
</evidence>
<feature type="domain" description="BHLH" evidence="7">
    <location>
        <begin position="17"/>
        <end position="74"/>
    </location>
</feature>
<evidence type="ECO:0000256" key="4">
    <source>
        <dbReference type="ARBA" id="ARBA00023125"/>
    </source>
</evidence>
<evidence type="ECO:0000313" key="8">
    <source>
        <dbReference type="Ensembl" id="ENSSAUP00010061776.1"/>
    </source>
</evidence>
<accession>A0A671YDJ3</accession>
<dbReference type="PROSITE" id="PS50888">
    <property type="entry name" value="BHLH"/>
    <property type="match status" value="1"/>
</dbReference>
<keyword evidence="5" id="KW-0804">Transcription</keyword>
<reference evidence="8" key="2">
    <citation type="submission" date="2025-08" db="UniProtKB">
        <authorList>
            <consortium name="Ensembl"/>
        </authorList>
    </citation>
    <scope>IDENTIFICATION</scope>
</reference>
<reference evidence="8" key="1">
    <citation type="submission" date="2021-04" db="EMBL/GenBank/DDBJ databases">
        <authorList>
            <consortium name="Wellcome Sanger Institute Data Sharing"/>
        </authorList>
    </citation>
    <scope>NUCLEOTIDE SEQUENCE [LARGE SCALE GENOMIC DNA]</scope>
</reference>
<keyword evidence="6" id="KW-0539">Nucleus</keyword>
<dbReference type="PANTHER" id="PTHR10985">
    <property type="entry name" value="BASIC HELIX-LOOP-HELIX TRANSCRIPTION FACTOR, HES-RELATED"/>
    <property type="match status" value="1"/>
</dbReference>
<dbReference type="FunFam" id="4.10.280.10:FF:000009">
    <property type="entry name" value="Transcription factor HES-1"/>
    <property type="match status" value="1"/>
</dbReference>
<dbReference type="AlphaFoldDB" id="A0A671YDJ3"/>
<keyword evidence="3" id="KW-0805">Transcription regulation</keyword>
<dbReference type="SMART" id="SM00353">
    <property type="entry name" value="HLH"/>
    <property type="match status" value="1"/>
</dbReference>
<sequence length="101" mass="11606">CIAARGTGDARVEKTESLNLSKPIKEKRRRARMNKSLGKLKTLILDAFKKDSYRHSKLEKAEILEGTVKHLWNLQRAQMTAALRTVLGKHFGFINPPFFHF</sequence>
<comment type="subcellular location">
    <subcellularLocation>
        <location evidence="1">Nucleus</location>
    </subcellularLocation>
</comment>
<dbReference type="InterPro" id="IPR050370">
    <property type="entry name" value="HES_HEY"/>
</dbReference>
<reference evidence="8" key="3">
    <citation type="submission" date="2025-09" db="UniProtKB">
        <authorList>
            <consortium name="Ensembl"/>
        </authorList>
    </citation>
    <scope>IDENTIFICATION</scope>
</reference>
<evidence type="ECO:0000256" key="6">
    <source>
        <dbReference type="ARBA" id="ARBA00023242"/>
    </source>
</evidence>
<name>A0A671YDJ3_SPAAU</name>
<proteinExistence type="predicted"/>
<dbReference type="GeneTree" id="ENSGT00940000163056"/>
<dbReference type="InterPro" id="IPR036638">
    <property type="entry name" value="HLH_DNA-bd_sf"/>
</dbReference>
<keyword evidence="4" id="KW-0238">DNA-binding</keyword>
<dbReference type="Gene3D" id="4.10.280.10">
    <property type="entry name" value="Helix-loop-helix DNA-binding domain"/>
    <property type="match status" value="1"/>
</dbReference>
<evidence type="ECO:0000256" key="1">
    <source>
        <dbReference type="ARBA" id="ARBA00004123"/>
    </source>
</evidence>
<evidence type="ECO:0000256" key="2">
    <source>
        <dbReference type="ARBA" id="ARBA00022491"/>
    </source>
</evidence>
<dbReference type="Pfam" id="PF00010">
    <property type="entry name" value="HLH"/>
    <property type="match status" value="1"/>
</dbReference>
<dbReference type="GO" id="GO:0005634">
    <property type="term" value="C:nucleus"/>
    <property type="evidence" value="ECO:0007669"/>
    <property type="project" value="UniProtKB-SubCell"/>
</dbReference>
<keyword evidence="9" id="KW-1185">Reference proteome</keyword>
<evidence type="ECO:0000259" key="7">
    <source>
        <dbReference type="PROSITE" id="PS50888"/>
    </source>
</evidence>
<organism evidence="8 9">
    <name type="scientific">Sparus aurata</name>
    <name type="common">Gilthead sea bream</name>
    <dbReference type="NCBI Taxonomy" id="8175"/>
    <lineage>
        <taxon>Eukaryota</taxon>
        <taxon>Metazoa</taxon>
        <taxon>Chordata</taxon>
        <taxon>Craniata</taxon>
        <taxon>Vertebrata</taxon>
        <taxon>Euteleostomi</taxon>
        <taxon>Actinopterygii</taxon>
        <taxon>Neopterygii</taxon>
        <taxon>Teleostei</taxon>
        <taxon>Neoteleostei</taxon>
        <taxon>Acanthomorphata</taxon>
        <taxon>Eupercaria</taxon>
        <taxon>Spariformes</taxon>
        <taxon>Sparidae</taxon>
        <taxon>Sparus</taxon>
    </lineage>
</organism>
<dbReference type="InterPro" id="IPR011598">
    <property type="entry name" value="bHLH_dom"/>
</dbReference>
<dbReference type="GO" id="GO:0003677">
    <property type="term" value="F:DNA binding"/>
    <property type="evidence" value="ECO:0007669"/>
    <property type="project" value="UniProtKB-KW"/>
</dbReference>
<dbReference type="Proteomes" id="UP000472265">
    <property type="component" value="Chromosome 6"/>
</dbReference>
<dbReference type="SUPFAM" id="SSF47459">
    <property type="entry name" value="HLH, helix-loop-helix DNA-binding domain"/>
    <property type="match status" value="1"/>
</dbReference>
<dbReference type="InParanoid" id="A0A671YDJ3"/>
<keyword evidence="2" id="KW-0678">Repressor</keyword>
<evidence type="ECO:0000313" key="9">
    <source>
        <dbReference type="Proteomes" id="UP000472265"/>
    </source>
</evidence>
<evidence type="ECO:0000256" key="5">
    <source>
        <dbReference type="ARBA" id="ARBA00023163"/>
    </source>
</evidence>